<accession>A0AA35S3S6</accession>
<dbReference type="AlphaFoldDB" id="A0AA35S3S6"/>
<reference evidence="1" key="1">
    <citation type="submission" date="2023-03" db="EMBL/GenBank/DDBJ databases">
        <authorList>
            <person name="Steffen K."/>
            <person name="Cardenas P."/>
        </authorList>
    </citation>
    <scope>NUCLEOTIDE SEQUENCE</scope>
</reference>
<evidence type="ECO:0000313" key="2">
    <source>
        <dbReference type="Proteomes" id="UP001174909"/>
    </source>
</evidence>
<comment type="caution">
    <text evidence="1">The sequence shown here is derived from an EMBL/GenBank/DDBJ whole genome shotgun (WGS) entry which is preliminary data.</text>
</comment>
<name>A0AA35S3S6_GEOBA</name>
<dbReference type="EMBL" id="CASHTH010001984">
    <property type="protein sequence ID" value="CAI8022918.1"/>
    <property type="molecule type" value="Genomic_DNA"/>
</dbReference>
<keyword evidence="2" id="KW-1185">Reference proteome</keyword>
<protein>
    <submittedName>
        <fullName evidence="1">Uncharacterized protein</fullName>
    </submittedName>
</protein>
<proteinExistence type="predicted"/>
<dbReference type="Proteomes" id="UP001174909">
    <property type="component" value="Unassembled WGS sequence"/>
</dbReference>
<gene>
    <name evidence="1" type="ORF">GBAR_LOCUS13425</name>
</gene>
<organism evidence="1 2">
    <name type="scientific">Geodia barretti</name>
    <name type="common">Barrett's horny sponge</name>
    <dbReference type="NCBI Taxonomy" id="519541"/>
    <lineage>
        <taxon>Eukaryota</taxon>
        <taxon>Metazoa</taxon>
        <taxon>Porifera</taxon>
        <taxon>Demospongiae</taxon>
        <taxon>Heteroscleromorpha</taxon>
        <taxon>Tetractinellida</taxon>
        <taxon>Astrophorina</taxon>
        <taxon>Geodiidae</taxon>
        <taxon>Geodia</taxon>
    </lineage>
</organism>
<sequence length="84" mass="9001">MTETQKETMEALVTELQRGALTEASLRKGIVDIVGADSPKRQDVLYLQAVTTSPGAAVVGMLLVEDGELREGPPNPRIGPIRQS</sequence>
<evidence type="ECO:0000313" key="1">
    <source>
        <dbReference type="EMBL" id="CAI8022918.1"/>
    </source>
</evidence>